<organism evidence="5 6">
    <name type="scientific">Hydrogenoanaerobacterium saccharovorans</name>
    <dbReference type="NCBI Taxonomy" id="474960"/>
    <lineage>
        <taxon>Bacteria</taxon>
        <taxon>Bacillati</taxon>
        <taxon>Bacillota</taxon>
        <taxon>Clostridia</taxon>
        <taxon>Eubacteriales</taxon>
        <taxon>Oscillospiraceae</taxon>
        <taxon>Hydrogenoanaerobacterium</taxon>
    </lineage>
</organism>
<evidence type="ECO:0000313" key="6">
    <source>
        <dbReference type="Proteomes" id="UP000199158"/>
    </source>
</evidence>
<sequence length="356" mass="39621">MKSKIQQLMQNLPEHIDAALITSEQNRRYYTGFPSSAGILFVTKEAAYFLIDFRYVEAAKTAIKDCEVLLLENTQKSLQSLCKKHAVKTVAAENSYLTVGSFHRFSTLLSPVKLLDEDTVDQLILSQRRYKTIDEIEKIRTAQALTEETFNYILTRLSAGKTEREIALDMEFYMRRQGAEAVSFDFIVVSGCNSSRPHGVPSDKVIQNGDFVTMDFGAIVDGYHSDMTRTVAVGNITDKQKLVYDTVLKAQLAGIDAIKVGASCKDVDAAARDIIYNAGFEGCFGHGLGHSVGVEIHEEPRFSITSDDTVESGIVMTVEPGIYIEGEFGCRIEDMIYVTENKIENLTHSPKNLIIL</sequence>
<feature type="domain" description="Peptidase M24" evidence="3">
    <location>
        <begin position="137"/>
        <end position="340"/>
    </location>
</feature>
<dbReference type="Pfam" id="PF01321">
    <property type="entry name" value="Creatinase_N"/>
    <property type="match status" value="1"/>
</dbReference>
<gene>
    <name evidence="5" type="ORF">SAMN05216180_0815</name>
</gene>
<dbReference type="PANTHER" id="PTHR46112">
    <property type="entry name" value="AMINOPEPTIDASE"/>
    <property type="match status" value="1"/>
</dbReference>
<proteinExistence type="predicted"/>
<evidence type="ECO:0000259" key="4">
    <source>
        <dbReference type="Pfam" id="PF01321"/>
    </source>
</evidence>
<dbReference type="InterPro" id="IPR001131">
    <property type="entry name" value="Peptidase_M24B_aminopep-P_CS"/>
</dbReference>
<dbReference type="CDD" id="cd01092">
    <property type="entry name" value="APP-like"/>
    <property type="match status" value="1"/>
</dbReference>
<dbReference type="Gene3D" id="3.90.230.10">
    <property type="entry name" value="Creatinase/methionine aminopeptidase superfamily"/>
    <property type="match status" value="1"/>
</dbReference>
<dbReference type="SUPFAM" id="SSF55920">
    <property type="entry name" value="Creatinase/aminopeptidase"/>
    <property type="match status" value="1"/>
</dbReference>
<dbReference type="OrthoDB" id="9806388at2"/>
<dbReference type="SUPFAM" id="SSF53092">
    <property type="entry name" value="Creatinase/prolidase N-terminal domain"/>
    <property type="match status" value="1"/>
</dbReference>
<dbReference type="InterPro" id="IPR000994">
    <property type="entry name" value="Pept_M24"/>
</dbReference>
<keyword evidence="2" id="KW-0378">Hydrolase</keyword>
<evidence type="ECO:0000313" key="5">
    <source>
        <dbReference type="EMBL" id="SEM60496.1"/>
    </source>
</evidence>
<keyword evidence="6" id="KW-1185">Reference proteome</keyword>
<dbReference type="GO" id="GO:0008235">
    <property type="term" value="F:metalloexopeptidase activity"/>
    <property type="evidence" value="ECO:0007669"/>
    <property type="project" value="UniProtKB-ARBA"/>
</dbReference>
<dbReference type="STRING" id="474960.SAMN05216180_0815"/>
<keyword evidence="1" id="KW-0479">Metal-binding</keyword>
<dbReference type="InterPro" id="IPR001714">
    <property type="entry name" value="Pept_M24_MAP"/>
</dbReference>
<name>A0A1H7ZQD5_9FIRM</name>
<dbReference type="PRINTS" id="PR00599">
    <property type="entry name" value="MAPEPTIDASE"/>
</dbReference>
<dbReference type="InterPro" id="IPR029149">
    <property type="entry name" value="Creatin/AminoP/Spt16_N"/>
</dbReference>
<evidence type="ECO:0000256" key="1">
    <source>
        <dbReference type="ARBA" id="ARBA00022723"/>
    </source>
</evidence>
<dbReference type="InterPro" id="IPR036005">
    <property type="entry name" value="Creatinase/aminopeptidase-like"/>
</dbReference>
<dbReference type="InterPro" id="IPR000587">
    <property type="entry name" value="Creatinase_N"/>
</dbReference>
<keyword evidence="5" id="KW-0031">Aminopeptidase</keyword>
<reference evidence="5 6" key="1">
    <citation type="submission" date="2016-10" db="EMBL/GenBank/DDBJ databases">
        <authorList>
            <person name="de Groot N.N."/>
        </authorList>
    </citation>
    <scope>NUCLEOTIDE SEQUENCE [LARGE SCALE GENOMIC DNA]</scope>
    <source>
        <strain evidence="5 6">CGMCC 1.5070</strain>
    </source>
</reference>
<dbReference type="PROSITE" id="PS00491">
    <property type="entry name" value="PROLINE_PEPTIDASE"/>
    <property type="match status" value="1"/>
</dbReference>
<dbReference type="EMBL" id="FOCG01000001">
    <property type="protein sequence ID" value="SEM60496.1"/>
    <property type="molecule type" value="Genomic_DNA"/>
</dbReference>
<dbReference type="RefSeq" id="WP_092751888.1">
    <property type="nucleotide sequence ID" value="NZ_FOCG01000001.1"/>
</dbReference>
<accession>A0A1H7ZQD5</accession>
<dbReference type="Gene3D" id="3.40.350.10">
    <property type="entry name" value="Creatinase/prolidase N-terminal domain"/>
    <property type="match status" value="1"/>
</dbReference>
<dbReference type="GO" id="GO:0046872">
    <property type="term" value="F:metal ion binding"/>
    <property type="evidence" value="ECO:0007669"/>
    <property type="project" value="UniProtKB-KW"/>
</dbReference>
<keyword evidence="5" id="KW-0645">Protease</keyword>
<dbReference type="PANTHER" id="PTHR46112:SF3">
    <property type="entry name" value="AMINOPEPTIDASE YPDF"/>
    <property type="match status" value="1"/>
</dbReference>
<protein>
    <submittedName>
        <fullName evidence="5">Xaa-Pro aminopeptidase</fullName>
    </submittedName>
</protein>
<dbReference type="GO" id="GO:0004177">
    <property type="term" value="F:aminopeptidase activity"/>
    <property type="evidence" value="ECO:0007669"/>
    <property type="project" value="UniProtKB-KW"/>
</dbReference>
<dbReference type="Pfam" id="PF00557">
    <property type="entry name" value="Peptidase_M24"/>
    <property type="match status" value="1"/>
</dbReference>
<dbReference type="AlphaFoldDB" id="A0A1H7ZQD5"/>
<evidence type="ECO:0000256" key="2">
    <source>
        <dbReference type="ARBA" id="ARBA00022801"/>
    </source>
</evidence>
<dbReference type="Proteomes" id="UP000199158">
    <property type="component" value="Unassembled WGS sequence"/>
</dbReference>
<dbReference type="InterPro" id="IPR050659">
    <property type="entry name" value="Peptidase_M24B"/>
</dbReference>
<feature type="domain" description="Creatinase N-terminal" evidence="4">
    <location>
        <begin position="4"/>
        <end position="116"/>
    </location>
</feature>
<evidence type="ECO:0000259" key="3">
    <source>
        <dbReference type="Pfam" id="PF00557"/>
    </source>
</evidence>